<evidence type="ECO:0000313" key="2">
    <source>
        <dbReference type="EMBL" id="KAJ7755020.1"/>
    </source>
</evidence>
<sequence>MSGFEAGQGSPSYYPTALYQESVFSAKPPPLPVTGDGSSQPECSVRGCVNPVEPPNPNTPGNRKMCAACREKHRAYASTKRARRKAEKNLVNRMSGNADQGAQGVTWVNQESAEQTAATAVTQYESTLSASVPQQSQPVSWSPAIDPALYSQPTGPNSNSSSTLAGALTLQPSTNSLPTVSTGQAAPFSMRDEEACSPNAQSDSRDGQSELQLGDPPGMDASGSGSDPTALGTAPNDRPRFCSVKGCKALILESMEIYPYKMCQPCRNRYRNYGITKRAKWKAEREAYDRELEGLRAKEDIRRAANGLPSLSDSPEELRAFELSIIDEQVPLPPTHQSSVRGPVSMPMDLLDTRYSRQVPSDILPGFYRYKRCETHRIQNRWHSKLKRGREKIEKGFMLPDGTPLVAPGPIKTKSNAEPKEKKTRKKREVKGQDLTGTEGASGPSTLGESEGGEGTNTEQSPDNDKPAEKRRSKSLYTCRVDDCCNLIAPGTRWRTCDICRSHKRTERQEKKSIEKLQSGGFVNITVDTPILLASGPDSASGSGSSTAVVPMDVSTTGPSAPEHTSTSTLLTVDEPPPDKPRANPGGVRLVRKYRKLPRYDKEPNGTSSTTTGASSSRTPAAAASTHTAGPHPSAYPYPSPPGAYPYTYMAPPGYYEMPPPTGSSAQGQPPLMYIPSPYPYAMMPSPDKAGSARSGTPVPAPVPYPYYPYALPPPGYGAPQHYPRAQYTPYTYPNVSPIPGNATPYAMYKFHSTPPVPPPPSTNNANQGYTYYQFKNGLKNPEEQPLKRRRLSEEHTAQEPGQQHVFRITPLKDNVAAAPTPAPPVNAPVTPEPVAAQPVPMVVDNRDEEQRPTPPPKSRLCGSKTCNRVLTSAASGLCEKCRMKMKKRQALTKQRFRLEPKKIAAMTGTVSLVNTGEVMEQ</sequence>
<dbReference type="AlphaFoldDB" id="A0AAD7J1J3"/>
<feature type="region of interest" description="Disordered" evidence="1">
    <location>
        <begin position="536"/>
        <end position="635"/>
    </location>
</feature>
<dbReference type="EMBL" id="JARJLG010000065">
    <property type="protein sequence ID" value="KAJ7755020.1"/>
    <property type="molecule type" value="Genomic_DNA"/>
</dbReference>
<feature type="region of interest" description="Disordered" evidence="1">
    <location>
        <begin position="393"/>
        <end position="473"/>
    </location>
</feature>
<evidence type="ECO:0000313" key="3">
    <source>
        <dbReference type="Proteomes" id="UP001215280"/>
    </source>
</evidence>
<feature type="region of interest" description="Disordered" evidence="1">
    <location>
        <begin position="25"/>
        <end position="64"/>
    </location>
</feature>
<feature type="compositionally biased region" description="Polar residues" evidence="1">
    <location>
        <begin position="151"/>
        <end position="165"/>
    </location>
</feature>
<reference evidence="2" key="1">
    <citation type="submission" date="2023-03" db="EMBL/GenBank/DDBJ databases">
        <title>Massive genome expansion in bonnet fungi (Mycena s.s.) driven by repeated elements and novel gene families across ecological guilds.</title>
        <authorList>
            <consortium name="Lawrence Berkeley National Laboratory"/>
            <person name="Harder C.B."/>
            <person name="Miyauchi S."/>
            <person name="Viragh M."/>
            <person name="Kuo A."/>
            <person name="Thoen E."/>
            <person name="Andreopoulos B."/>
            <person name="Lu D."/>
            <person name="Skrede I."/>
            <person name="Drula E."/>
            <person name="Henrissat B."/>
            <person name="Morin E."/>
            <person name="Kohler A."/>
            <person name="Barry K."/>
            <person name="LaButti K."/>
            <person name="Morin E."/>
            <person name="Salamov A."/>
            <person name="Lipzen A."/>
            <person name="Mereny Z."/>
            <person name="Hegedus B."/>
            <person name="Baldrian P."/>
            <person name="Stursova M."/>
            <person name="Weitz H."/>
            <person name="Taylor A."/>
            <person name="Grigoriev I.V."/>
            <person name="Nagy L.G."/>
            <person name="Martin F."/>
            <person name="Kauserud H."/>
        </authorList>
    </citation>
    <scope>NUCLEOTIDE SEQUENCE</scope>
    <source>
        <strain evidence="2">CBHHK188m</strain>
    </source>
</reference>
<proteinExistence type="predicted"/>
<feature type="region of interest" description="Disordered" evidence="1">
    <location>
        <begin position="193"/>
        <end position="237"/>
    </location>
</feature>
<feature type="compositionally biased region" description="Polar residues" evidence="1">
    <location>
        <begin position="554"/>
        <end position="571"/>
    </location>
</feature>
<organism evidence="2 3">
    <name type="scientific">Mycena maculata</name>
    <dbReference type="NCBI Taxonomy" id="230809"/>
    <lineage>
        <taxon>Eukaryota</taxon>
        <taxon>Fungi</taxon>
        <taxon>Dikarya</taxon>
        <taxon>Basidiomycota</taxon>
        <taxon>Agaricomycotina</taxon>
        <taxon>Agaricomycetes</taxon>
        <taxon>Agaricomycetidae</taxon>
        <taxon>Agaricales</taxon>
        <taxon>Marasmiineae</taxon>
        <taxon>Mycenaceae</taxon>
        <taxon>Mycena</taxon>
    </lineage>
</organism>
<accession>A0AAD7J1J3</accession>
<feature type="region of interest" description="Disordered" evidence="1">
    <location>
        <begin position="130"/>
        <end position="165"/>
    </location>
</feature>
<comment type="caution">
    <text evidence="2">The sequence shown here is derived from an EMBL/GenBank/DDBJ whole genome shotgun (WGS) entry which is preliminary data.</text>
</comment>
<name>A0AAD7J1J3_9AGAR</name>
<gene>
    <name evidence="2" type="ORF">DFH07DRAFT_822596</name>
</gene>
<feature type="compositionally biased region" description="Low complexity" evidence="1">
    <location>
        <begin position="130"/>
        <end position="144"/>
    </location>
</feature>
<protein>
    <submittedName>
        <fullName evidence="2">Uncharacterized protein</fullName>
    </submittedName>
</protein>
<evidence type="ECO:0000256" key="1">
    <source>
        <dbReference type="SAM" id="MobiDB-lite"/>
    </source>
</evidence>
<dbReference type="Proteomes" id="UP001215280">
    <property type="component" value="Unassembled WGS sequence"/>
</dbReference>
<feature type="compositionally biased region" description="Low complexity" evidence="1">
    <location>
        <begin position="606"/>
        <end position="633"/>
    </location>
</feature>
<feature type="compositionally biased region" description="Low complexity" evidence="1">
    <location>
        <begin position="536"/>
        <end position="548"/>
    </location>
</feature>
<keyword evidence="3" id="KW-1185">Reference proteome</keyword>